<dbReference type="PANTHER" id="PTHR35339:SF3">
    <property type="entry name" value="DUF2264 DOMAIN-CONTAINING PROTEIN"/>
    <property type="match status" value="1"/>
</dbReference>
<gene>
    <name evidence="2" type="ORF">SAMN05443244_1147</name>
</gene>
<dbReference type="PANTHER" id="PTHR35339">
    <property type="entry name" value="LINALOOL DEHYDRATASE_ISOMERASE DOMAIN-CONTAINING PROTEIN"/>
    <property type="match status" value="1"/>
</dbReference>
<dbReference type="InterPro" id="IPR049349">
    <property type="entry name" value="DUF2264_N"/>
</dbReference>
<protein>
    <recommendedName>
        <fullName evidence="1">DUF2264 domain-containing protein</fullName>
    </recommendedName>
</protein>
<dbReference type="Pfam" id="PF10022">
    <property type="entry name" value="DUF2264"/>
    <property type="match status" value="1"/>
</dbReference>
<dbReference type="PIRSF" id="PIRSF014753">
    <property type="entry name" value="UCP014753"/>
    <property type="match status" value="1"/>
</dbReference>
<dbReference type="EMBL" id="FNSD01000001">
    <property type="protein sequence ID" value="SEB56626.1"/>
    <property type="molecule type" value="Genomic_DNA"/>
</dbReference>
<dbReference type="InterPro" id="IPR016624">
    <property type="entry name" value="UCP014753"/>
</dbReference>
<evidence type="ECO:0000313" key="2">
    <source>
        <dbReference type="EMBL" id="SEB56626.1"/>
    </source>
</evidence>
<feature type="domain" description="DUF2264" evidence="1">
    <location>
        <begin position="44"/>
        <end position="402"/>
    </location>
</feature>
<evidence type="ECO:0000313" key="3">
    <source>
        <dbReference type="Proteomes" id="UP000182409"/>
    </source>
</evidence>
<reference evidence="2 3" key="1">
    <citation type="submission" date="2016-10" db="EMBL/GenBank/DDBJ databases">
        <authorList>
            <person name="de Groot N.N."/>
        </authorList>
    </citation>
    <scope>NUCLEOTIDE SEQUENCE [LARGE SCALE GENOMIC DNA]</scope>
    <source>
        <strain evidence="2 3">AB35.6</strain>
    </source>
</reference>
<dbReference type="Proteomes" id="UP000182409">
    <property type="component" value="Unassembled WGS sequence"/>
</dbReference>
<evidence type="ECO:0000259" key="1">
    <source>
        <dbReference type="Pfam" id="PF10022"/>
    </source>
</evidence>
<accession>A0A1H4KED5</accession>
<name>A0A1H4KED5_9BACT</name>
<sequence length="420" mass="45365">MDRRKLVKGAMGATAALFTPQISPHLHASEPATGPVTKAGPAIRQDWTRLLVKIVDPVLRSAAGGTLFQAMPVEAAPGQEADRRGVSPLEALGRTLSGVAPWLENGSLTGDDESVRSRYAALAQQAIARAVDPVAPSYLRFGLARQTIVDAGFLSLAMARAPRTLLQSLPATSKKQLGDALRATRKQTPPFNNWLLFAAMVEACLHLLGEEWDSERVDYALREHDSWFLGDGIYGDGPHFHADNYNSYVIHPFLAAILDAVGDQQAAWAAMKAPMAARSRRFASLQERSINADGSFPAIGRSITYRCGAFHHLADAALRKRLPETLSPGQARCALNAVIKRTMLAPKTFDAKGWLTIGLAGHQPSLGETYISTGSLYLCTTAFLPLGLSPDDPFWTGPPEAWTSQRIWSGEDHAADHAAD</sequence>
<proteinExistence type="predicted"/>
<dbReference type="RefSeq" id="WP_244501973.1">
    <property type="nucleotide sequence ID" value="NZ_FNSD01000001.1"/>
</dbReference>
<organism evidence="2 3">
    <name type="scientific">Terriglobus roseus</name>
    <dbReference type="NCBI Taxonomy" id="392734"/>
    <lineage>
        <taxon>Bacteria</taxon>
        <taxon>Pseudomonadati</taxon>
        <taxon>Acidobacteriota</taxon>
        <taxon>Terriglobia</taxon>
        <taxon>Terriglobales</taxon>
        <taxon>Acidobacteriaceae</taxon>
        <taxon>Terriglobus</taxon>
    </lineage>
</organism>
<dbReference type="AlphaFoldDB" id="A0A1H4KED5"/>